<evidence type="ECO:0000313" key="2">
    <source>
        <dbReference type="EMBL" id="KEO93396.1"/>
    </source>
</evidence>
<organism evidence="2 3">
    <name type="scientific">Erythrobacter litoralis</name>
    <dbReference type="NCBI Taxonomy" id="39960"/>
    <lineage>
        <taxon>Bacteria</taxon>
        <taxon>Pseudomonadati</taxon>
        <taxon>Pseudomonadota</taxon>
        <taxon>Alphaproteobacteria</taxon>
        <taxon>Sphingomonadales</taxon>
        <taxon>Erythrobacteraceae</taxon>
        <taxon>Erythrobacter/Porphyrobacter group</taxon>
        <taxon>Erythrobacter</taxon>
    </lineage>
</organism>
<dbReference type="Proteomes" id="UP000027866">
    <property type="component" value="Unassembled WGS sequence"/>
</dbReference>
<dbReference type="EMBL" id="JMIX01000006">
    <property type="protein sequence ID" value="KEO93396.1"/>
    <property type="molecule type" value="Genomic_DNA"/>
</dbReference>
<evidence type="ECO:0000313" key="3">
    <source>
        <dbReference type="Proteomes" id="UP000027866"/>
    </source>
</evidence>
<sequence length="266" mass="28267">MWLAGACLALIGCSSPEEMGEALGAEGTDAGLTVSSTDDPRPVNFEDHDERGGGTRDFLYAWPAEVSAIPALAELLAQRRDAALAEQKADWDEALAEFAGEDCASCKARGFSKGWDVAADTPRFLSLKGEMSLYTGGAHPNSAFDALVWDREAGVGLDPVDLFTSPDALYRAVRAPYCDALLSQQKERRGEYFTPPEDPLAQCPGLDDLVLVPASNGGEAIDELYLLAAPYVAGAYAEGPYKVQVPVTDAVIAAVKEEYRGAFAAP</sequence>
<evidence type="ECO:0008006" key="4">
    <source>
        <dbReference type="Google" id="ProtNLM"/>
    </source>
</evidence>
<feature type="compositionally biased region" description="Basic and acidic residues" evidence="1">
    <location>
        <begin position="38"/>
        <end position="50"/>
    </location>
</feature>
<keyword evidence="3" id="KW-1185">Reference proteome</keyword>
<evidence type="ECO:0000256" key="1">
    <source>
        <dbReference type="SAM" id="MobiDB-lite"/>
    </source>
</evidence>
<comment type="caution">
    <text evidence="2">The sequence shown here is derived from an EMBL/GenBank/DDBJ whole genome shotgun (WGS) entry which is preliminary data.</text>
</comment>
<feature type="region of interest" description="Disordered" evidence="1">
    <location>
        <begin position="29"/>
        <end position="50"/>
    </location>
</feature>
<gene>
    <name evidence="2" type="ORF">EH32_11815</name>
</gene>
<accession>A0A074MEV2</accession>
<dbReference type="AlphaFoldDB" id="A0A074MEV2"/>
<name>A0A074MEV2_9SPHN</name>
<protein>
    <recommendedName>
        <fullName evidence="4">Deacetylase PdaC domain-containing protein</fullName>
    </recommendedName>
</protein>
<reference evidence="2 3" key="1">
    <citation type="submission" date="2014-04" db="EMBL/GenBank/DDBJ databases">
        <title>A comprehensive comparison of genomes of Erythrobacter spp. Strains.</title>
        <authorList>
            <person name="Zheng Q."/>
        </authorList>
    </citation>
    <scope>NUCLEOTIDE SEQUENCE [LARGE SCALE GENOMIC DNA]</scope>
    <source>
        <strain evidence="2 3">DSM 8509</strain>
    </source>
</reference>
<dbReference type="Gene3D" id="3.30.565.40">
    <property type="entry name" value="Fervidobacterium nodosum Rt17-B1 like"/>
    <property type="match status" value="1"/>
</dbReference>
<proteinExistence type="predicted"/>